<dbReference type="PANTHER" id="PTHR11228:SF35">
    <property type="entry name" value="MOLYBDENUM COFACTOR BIOSYNTHESIS PROTEIN A-RELATED"/>
    <property type="match status" value="1"/>
</dbReference>
<proteinExistence type="predicted"/>
<evidence type="ECO:0000313" key="6">
    <source>
        <dbReference type="EMBL" id="KKQ16275.1"/>
    </source>
</evidence>
<dbReference type="Gene3D" id="3.20.20.70">
    <property type="entry name" value="Aldolase class I"/>
    <property type="match status" value="1"/>
</dbReference>
<keyword evidence="1" id="KW-0949">S-adenosyl-L-methionine</keyword>
<dbReference type="AlphaFoldDB" id="A0A0G0FR15"/>
<dbReference type="SUPFAM" id="SSF102114">
    <property type="entry name" value="Radical SAM enzymes"/>
    <property type="match status" value="1"/>
</dbReference>
<gene>
    <name evidence="6" type="ORF">US28_C0003G0039</name>
</gene>
<comment type="caution">
    <text evidence="6">The sequence shown here is derived from an EMBL/GenBank/DDBJ whole genome shotgun (WGS) entry which is preliminary data.</text>
</comment>
<dbReference type="GO" id="GO:0051536">
    <property type="term" value="F:iron-sulfur cluster binding"/>
    <property type="evidence" value="ECO:0007669"/>
    <property type="project" value="UniProtKB-KW"/>
</dbReference>
<dbReference type="GO" id="GO:0003824">
    <property type="term" value="F:catalytic activity"/>
    <property type="evidence" value="ECO:0007669"/>
    <property type="project" value="InterPro"/>
</dbReference>
<evidence type="ECO:0000259" key="5">
    <source>
        <dbReference type="PROSITE" id="PS51918"/>
    </source>
</evidence>
<protein>
    <submittedName>
        <fullName evidence="6">Molybdenum cofactor biosynthesis protein A</fullName>
    </submittedName>
</protein>
<evidence type="ECO:0000256" key="1">
    <source>
        <dbReference type="ARBA" id="ARBA00022691"/>
    </source>
</evidence>
<accession>A0A0G0FR15</accession>
<dbReference type="EMBL" id="LBSJ01000003">
    <property type="protein sequence ID" value="KKQ16275.1"/>
    <property type="molecule type" value="Genomic_DNA"/>
</dbReference>
<name>A0A0G0FR15_9BACT</name>
<dbReference type="InterPro" id="IPR013785">
    <property type="entry name" value="Aldolase_TIM"/>
</dbReference>
<feature type="domain" description="Radical SAM core" evidence="5">
    <location>
        <begin position="3"/>
        <end position="244"/>
    </location>
</feature>
<dbReference type="Pfam" id="PF04055">
    <property type="entry name" value="Radical_SAM"/>
    <property type="match status" value="1"/>
</dbReference>
<keyword evidence="4" id="KW-0411">Iron-sulfur</keyword>
<evidence type="ECO:0000256" key="3">
    <source>
        <dbReference type="ARBA" id="ARBA00023004"/>
    </source>
</evidence>
<evidence type="ECO:0000256" key="2">
    <source>
        <dbReference type="ARBA" id="ARBA00022723"/>
    </source>
</evidence>
<dbReference type="SFLD" id="SFLDG01067">
    <property type="entry name" value="SPASM/twitch_domain_containing"/>
    <property type="match status" value="1"/>
</dbReference>
<dbReference type="CDD" id="cd01335">
    <property type="entry name" value="Radical_SAM"/>
    <property type="match status" value="1"/>
</dbReference>
<evidence type="ECO:0000313" key="7">
    <source>
        <dbReference type="Proteomes" id="UP000034448"/>
    </source>
</evidence>
<evidence type="ECO:0000256" key="4">
    <source>
        <dbReference type="ARBA" id="ARBA00023014"/>
    </source>
</evidence>
<dbReference type="InterPro" id="IPR007197">
    <property type="entry name" value="rSAM"/>
</dbReference>
<keyword evidence="3" id="KW-0408">Iron</keyword>
<dbReference type="PROSITE" id="PS51918">
    <property type="entry name" value="RADICAL_SAM"/>
    <property type="match status" value="1"/>
</dbReference>
<dbReference type="InterPro" id="IPR050377">
    <property type="entry name" value="Radical_SAM_PqqE_MftC-like"/>
</dbReference>
<dbReference type="Proteomes" id="UP000034448">
    <property type="component" value="Unassembled WGS sequence"/>
</dbReference>
<reference evidence="6 7" key="1">
    <citation type="journal article" date="2015" name="Nature">
        <title>rRNA introns, odd ribosomes, and small enigmatic genomes across a large radiation of phyla.</title>
        <authorList>
            <person name="Brown C.T."/>
            <person name="Hug L.A."/>
            <person name="Thomas B.C."/>
            <person name="Sharon I."/>
            <person name="Castelle C.J."/>
            <person name="Singh A."/>
            <person name="Wilkins M.J."/>
            <person name="Williams K.H."/>
            <person name="Banfield J.F."/>
        </authorList>
    </citation>
    <scope>NUCLEOTIDE SEQUENCE [LARGE SCALE GENOMIC DNA]</scope>
</reference>
<organism evidence="6 7">
    <name type="scientific">Candidatus Daviesbacteria bacterium GW2011_GWA1_36_8</name>
    <dbReference type="NCBI Taxonomy" id="1618417"/>
    <lineage>
        <taxon>Bacteria</taxon>
        <taxon>Candidatus Daviesiibacteriota</taxon>
    </lineage>
</organism>
<sequence length="330" mass="36705">MEKVPDNSVRIKVTNDCQWTCTFCHNEGTELPNSANANYRTSAFLDPNILSLPIVENIIVSEDTIAAISNLKTIGIDEIHLTGGEPTLLPQLPSLIKVLSSQGFKVKLTTNGQVSNQRMQEIIESGLDGINFSILSLDEDEFLKTQNPPMIPGLDPRRWAKNMIEREKSNILLAVKLGVNVKINTAVLGKGDYSRVDSVREFAQEEGITLVLLNGIGEQDTAQDAVFEYAQSYAEYRSSSESSNNSKGSRTYAFPNGDVLRAKYLTNYHPEVVCGGCELRDTPLCAEKFYGIRMEFRGGTPFIRLCIQKTNERTVMPLQDFIAKDIKSQL</sequence>
<keyword evidence="2" id="KW-0479">Metal-binding</keyword>
<dbReference type="PANTHER" id="PTHR11228">
    <property type="entry name" value="RADICAL SAM DOMAIN PROTEIN"/>
    <property type="match status" value="1"/>
</dbReference>
<dbReference type="GO" id="GO:0046872">
    <property type="term" value="F:metal ion binding"/>
    <property type="evidence" value="ECO:0007669"/>
    <property type="project" value="UniProtKB-KW"/>
</dbReference>
<dbReference type="SFLD" id="SFLDS00029">
    <property type="entry name" value="Radical_SAM"/>
    <property type="match status" value="1"/>
</dbReference>
<dbReference type="InterPro" id="IPR058240">
    <property type="entry name" value="rSAM_sf"/>
</dbReference>